<evidence type="ECO:0000259" key="7">
    <source>
        <dbReference type="PROSITE" id="PS50850"/>
    </source>
</evidence>
<dbReference type="PROSITE" id="PS50850">
    <property type="entry name" value="MFS"/>
    <property type="match status" value="1"/>
</dbReference>
<dbReference type="InterPro" id="IPR011701">
    <property type="entry name" value="MFS"/>
</dbReference>
<keyword evidence="2" id="KW-0813">Transport</keyword>
<reference evidence="8 9" key="1">
    <citation type="journal article" date="2011" name="Microb. Cell Fact.">
        <title>Genomic analysis reveals Lactobacillus sanfranciscensis as stable element in traditional sourdoughs.</title>
        <authorList>
            <person name="Vogel R.F."/>
            <person name="Pavlovic M."/>
            <person name="Ehrmann M.A."/>
            <person name="Wiezer A."/>
            <person name="Liesegang H."/>
            <person name="Offschanka S."/>
            <person name="Voget S."/>
            <person name="Angelov A."/>
            <person name="Bocker G."/>
            <person name="Liebl W."/>
        </authorList>
    </citation>
    <scope>NUCLEOTIDE SEQUENCE [LARGE SCALE GENOMIC DNA]</scope>
    <source>
        <strain evidence="8 9">TMW 1.1304</strain>
    </source>
</reference>
<feature type="transmembrane region" description="Helical" evidence="6">
    <location>
        <begin position="277"/>
        <end position="298"/>
    </location>
</feature>
<dbReference type="SUPFAM" id="SSF103473">
    <property type="entry name" value="MFS general substrate transporter"/>
    <property type="match status" value="1"/>
</dbReference>
<feature type="transmembrane region" description="Helical" evidence="6">
    <location>
        <begin position="392"/>
        <end position="416"/>
    </location>
</feature>
<dbReference type="InterPro" id="IPR020846">
    <property type="entry name" value="MFS_dom"/>
</dbReference>
<evidence type="ECO:0000256" key="6">
    <source>
        <dbReference type="SAM" id="Phobius"/>
    </source>
</evidence>
<feature type="transmembrane region" description="Helical" evidence="6">
    <location>
        <begin position="157"/>
        <end position="179"/>
    </location>
</feature>
<feature type="transmembrane region" description="Helical" evidence="6">
    <location>
        <begin position="98"/>
        <end position="116"/>
    </location>
</feature>
<feature type="transmembrane region" description="Helical" evidence="6">
    <location>
        <begin position="305"/>
        <end position="324"/>
    </location>
</feature>
<keyword evidence="9" id="KW-1185">Reference proteome</keyword>
<keyword evidence="5 6" id="KW-0472">Membrane</keyword>
<keyword evidence="4 6" id="KW-1133">Transmembrane helix</keyword>
<keyword evidence="3 6" id="KW-0812">Transmembrane</keyword>
<dbReference type="GO" id="GO:0005886">
    <property type="term" value="C:plasma membrane"/>
    <property type="evidence" value="ECO:0007669"/>
    <property type="project" value="UniProtKB-SubCell"/>
</dbReference>
<dbReference type="GO" id="GO:0046943">
    <property type="term" value="F:carboxylic acid transmembrane transporter activity"/>
    <property type="evidence" value="ECO:0007669"/>
    <property type="project" value="TreeGrafter"/>
</dbReference>
<dbReference type="KEGG" id="lsn:LSA_12220"/>
<accession>G2KUJ8</accession>
<feature type="transmembrane region" description="Helical" evidence="6">
    <location>
        <begin position="57"/>
        <end position="86"/>
    </location>
</feature>
<evidence type="ECO:0000256" key="3">
    <source>
        <dbReference type="ARBA" id="ARBA00022692"/>
    </source>
</evidence>
<comment type="subcellular location">
    <subcellularLocation>
        <location evidence="1">Cell membrane</location>
        <topology evidence="1">Multi-pass membrane protein</topology>
    </subcellularLocation>
</comment>
<feature type="transmembrane region" description="Helical" evidence="6">
    <location>
        <begin position="185"/>
        <end position="205"/>
    </location>
</feature>
<name>G2KUJ8_FRUST</name>
<evidence type="ECO:0000313" key="8">
    <source>
        <dbReference type="EMBL" id="AEN99596.1"/>
    </source>
</evidence>
<feature type="transmembrane region" description="Helical" evidence="6">
    <location>
        <begin position="364"/>
        <end position="386"/>
    </location>
</feature>
<feature type="transmembrane region" description="Helical" evidence="6">
    <location>
        <begin position="122"/>
        <end position="145"/>
    </location>
</feature>
<dbReference type="STRING" id="714313.LSA_12220"/>
<dbReference type="Pfam" id="PF07690">
    <property type="entry name" value="MFS_1"/>
    <property type="match status" value="1"/>
</dbReference>
<feature type="transmembrane region" description="Helical" evidence="6">
    <location>
        <begin position="237"/>
        <end position="257"/>
    </location>
</feature>
<protein>
    <recommendedName>
        <fullName evidence="7">Major facilitator superfamily (MFS) profile domain-containing protein</fullName>
    </recommendedName>
</protein>
<proteinExistence type="predicted"/>
<sequence length="425" mass="45920">MTKACEPYFGGNYSMDNQKNEHIQLTRNQKLVLTSSSLGFGLENMDVLFLSFTMSSVIASLHVSAGAAGLIGTITNWGMLLGGVLFGMLGDRFGRVKTFTYTIFVFALATALMSIANNITSIYIFRFIAGIGAGGEYGLGITLIAEAFPKKELGRMSSIASIGGQVGAVAAAILAAFVIPSLGWHALYLFGLLPIILVFFVRRHIKESAEFLRVKENRKITIIHAIKKYMFADLGTAWTSIGLMIMTTVQIAGYFGLMNWLPSIVEQQSHLSVKGSSLWMISTIIGMSIGMMTFGTIFDKMGPRLSFGIFLLASAVLVYALAYAHSIGLLLIIGAVVGFFSNGMYGGYGAIVSRIYPTEVRSSANNIIVGVGRAVGGMSSLVIGLIMERYSLIVVMLFLSILYLISFTVMMTLPGLKNFDQSSSK</sequence>
<dbReference type="PANTHER" id="PTHR23508">
    <property type="entry name" value="CARBOXYLIC ACID TRANSPORTER PROTEIN HOMOLOG"/>
    <property type="match status" value="1"/>
</dbReference>
<dbReference type="InterPro" id="IPR036259">
    <property type="entry name" value="MFS_trans_sf"/>
</dbReference>
<evidence type="ECO:0000256" key="1">
    <source>
        <dbReference type="ARBA" id="ARBA00004651"/>
    </source>
</evidence>
<dbReference type="Gene3D" id="1.20.1250.20">
    <property type="entry name" value="MFS general substrate transporter like domains"/>
    <property type="match status" value="2"/>
</dbReference>
<dbReference type="EMBL" id="CP002461">
    <property type="protein sequence ID" value="AEN99596.1"/>
    <property type="molecule type" value="Genomic_DNA"/>
</dbReference>
<dbReference type="AlphaFoldDB" id="G2KUJ8"/>
<evidence type="ECO:0000313" key="9">
    <source>
        <dbReference type="Proteomes" id="UP000001285"/>
    </source>
</evidence>
<dbReference type="PANTHER" id="PTHR23508:SF10">
    <property type="entry name" value="CARBOXYLIC ACID TRANSPORTER PROTEIN HOMOLOG"/>
    <property type="match status" value="1"/>
</dbReference>
<evidence type="ECO:0000256" key="5">
    <source>
        <dbReference type="ARBA" id="ARBA00023136"/>
    </source>
</evidence>
<evidence type="ECO:0000256" key="4">
    <source>
        <dbReference type="ARBA" id="ARBA00022989"/>
    </source>
</evidence>
<organism evidence="8 9">
    <name type="scientific">Fructilactobacillus sanfranciscensis (strain TMW 1.1304)</name>
    <name type="common">Lactobacillus sanfranciscensis</name>
    <dbReference type="NCBI Taxonomy" id="714313"/>
    <lineage>
        <taxon>Bacteria</taxon>
        <taxon>Bacillati</taxon>
        <taxon>Bacillota</taxon>
        <taxon>Bacilli</taxon>
        <taxon>Lactobacillales</taxon>
        <taxon>Lactobacillaceae</taxon>
        <taxon>Fructilactobacillus</taxon>
    </lineage>
</organism>
<dbReference type="HOGENOM" id="CLU_001265_46_6_9"/>
<evidence type="ECO:0000256" key="2">
    <source>
        <dbReference type="ARBA" id="ARBA00022448"/>
    </source>
</evidence>
<gene>
    <name evidence="8" type="ordered locus">LSA_12220</name>
</gene>
<dbReference type="eggNOG" id="COG2814">
    <property type="taxonomic scope" value="Bacteria"/>
</dbReference>
<dbReference type="Proteomes" id="UP000001285">
    <property type="component" value="Chromosome"/>
</dbReference>
<feature type="domain" description="Major facilitator superfamily (MFS) profile" evidence="7">
    <location>
        <begin position="32"/>
        <end position="418"/>
    </location>
</feature>
<feature type="transmembrane region" description="Helical" evidence="6">
    <location>
        <begin position="330"/>
        <end position="352"/>
    </location>
</feature>